<evidence type="ECO:0000313" key="2">
    <source>
        <dbReference type="EMBL" id="RXK53736.1"/>
    </source>
</evidence>
<gene>
    <name evidence="2" type="ORF">ESB00_18800</name>
</gene>
<protein>
    <submittedName>
        <fullName evidence="2">Uncharacterized protein</fullName>
    </submittedName>
</protein>
<dbReference type="Proteomes" id="UP000290218">
    <property type="component" value="Unassembled WGS sequence"/>
</dbReference>
<accession>A0A4V1M645</accession>
<dbReference type="AlphaFoldDB" id="A0A4V1M645"/>
<evidence type="ECO:0000313" key="3">
    <source>
        <dbReference type="Proteomes" id="UP000290218"/>
    </source>
</evidence>
<keyword evidence="3" id="KW-1185">Reference proteome</keyword>
<evidence type="ECO:0000256" key="1">
    <source>
        <dbReference type="SAM" id="MobiDB-lite"/>
    </source>
</evidence>
<organism evidence="2 3">
    <name type="scientific">Oleiharenicola lentus</name>
    <dbReference type="NCBI Taxonomy" id="2508720"/>
    <lineage>
        <taxon>Bacteria</taxon>
        <taxon>Pseudomonadati</taxon>
        <taxon>Verrucomicrobiota</taxon>
        <taxon>Opitutia</taxon>
        <taxon>Opitutales</taxon>
        <taxon>Opitutaceae</taxon>
        <taxon>Oleiharenicola</taxon>
    </lineage>
</organism>
<reference evidence="2 3" key="1">
    <citation type="submission" date="2019-01" db="EMBL/GenBank/DDBJ databases">
        <title>Lacunisphaera sp. strain TWA-58.</title>
        <authorList>
            <person name="Chen W.-M."/>
        </authorList>
    </citation>
    <scope>NUCLEOTIDE SEQUENCE [LARGE SCALE GENOMIC DNA]</scope>
    <source>
        <strain evidence="2 3">TWA-58</strain>
    </source>
</reference>
<sequence>MNTTHTSGTQETAHLEKLRDQISTDIETMHQKEASLREYEQKLRNLVDQVQNTRPPQATVAPHHPQASAGPTQNDVDSAWEKYNRAHALLEAARRGLSDDRLALKDREEQVMIREQEVARREAWVKVREAEVAAKTKALEEAAAKPAKPSFTMAPFQAAKNLLHIGKAT</sequence>
<feature type="region of interest" description="Disordered" evidence="1">
    <location>
        <begin position="55"/>
        <end position="75"/>
    </location>
</feature>
<proteinExistence type="predicted"/>
<comment type="caution">
    <text evidence="2">The sequence shown here is derived from an EMBL/GenBank/DDBJ whole genome shotgun (WGS) entry which is preliminary data.</text>
</comment>
<dbReference type="OrthoDB" id="9851425at2"/>
<dbReference type="EMBL" id="SDHX01000002">
    <property type="protein sequence ID" value="RXK53736.1"/>
    <property type="molecule type" value="Genomic_DNA"/>
</dbReference>
<dbReference type="RefSeq" id="WP_129049718.1">
    <property type="nucleotide sequence ID" value="NZ_SDHX01000002.1"/>
</dbReference>
<name>A0A4V1M645_9BACT</name>